<keyword evidence="6" id="KW-0547">Nucleotide-binding</keyword>
<keyword evidence="7 15" id="KW-0418">Kinase</keyword>
<dbReference type="PANTHER" id="PTHR43047:SF71">
    <property type="entry name" value="HISTIDINE KINASE CONTAINING CHEY-HOMOLOGOUS RECEIVER DOMAIN-RELATED"/>
    <property type="match status" value="1"/>
</dbReference>
<dbReference type="Gene3D" id="1.10.287.130">
    <property type="match status" value="1"/>
</dbReference>
<dbReference type="FunFam" id="3.30.565.10:FF:000010">
    <property type="entry name" value="Sensor histidine kinase RcsC"/>
    <property type="match status" value="1"/>
</dbReference>
<dbReference type="InterPro" id="IPR011623">
    <property type="entry name" value="7TMR_DISM_rcpt_extracell_dom1"/>
</dbReference>
<dbReference type="STRING" id="59843.A3958_10365"/>
<dbReference type="GO" id="GO:0005524">
    <property type="term" value="F:ATP binding"/>
    <property type="evidence" value="ECO:0007669"/>
    <property type="project" value="UniProtKB-KW"/>
</dbReference>
<feature type="domain" description="Histidine kinase" evidence="13">
    <location>
        <begin position="441"/>
        <end position="659"/>
    </location>
</feature>
<evidence type="ECO:0000256" key="4">
    <source>
        <dbReference type="ARBA" id="ARBA00022553"/>
    </source>
</evidence>
<dbReference type="Pfam" id="PF07695">
    <property type="entry name" value="7TMR-DISM_7TM"/>
    <property type="match status" value="1"/>
</dbReference>
<evidence type="ECO:0000313" key="16">
    <source>
        <dbReference type="Proteomes" id="UP000076796"/>
    </source>
</evidence>
<protein>
    <recommendedName>
        <fullName evidence="10">Circadian input-output histidine kinase CikA</fullName>
        <ecNumber evidence="3">2.7.13.3</ecNumber>
    </recommendedName>
</protein>
<evidence type="ECO:0000256" key="1">
    <source>
        <dbReference type="ARBA" id="ARBA00000085"/>
    </source>
</evidence>
<dbReference type="GeneID" id="97558331"/>
<evidence type="ECO:0000256" key="11">
    <source>
        <dbReference type="PROSITE-ProRule" id="PRU00169"/>
    </source>
</evidence>
<evidence type="ECO:0000256" key="6">
    <source>
        <dbReference type="ARBA" id="ARBA00022741"/>
    </source>
</evidence>
<dbReference type="OrthoDB" id="9809348at2"/>
<keyword evidence="12" id="KW-1133">Transmembrane helix</keyword>
<keyword evidence="12" id="KW-0812">Transmembrane</keyword>
<keyword evidence="9" id="KW-0902">Two-component regulatory system</keyword>
<feature type="modified residue" description="4-aspartylphosphate" evidence="11">
    <location>
        <position position="748"/>
    </location>
</feature>
<dbReference type="PROSITE" id="PS50109">
    <property type="entry name" value="HIS_KIN"/>
    <property type="match status" value="2"/>
</dbReference>
<feature type="transmembrane region" description="Helical" evidence="12">
    <location>
        <begin position="276"/>
        <end position="296"/>
    </location>
</feature>
<dbReference type="CDD" id="cd00082">
    <property type="entry name" value="HisKA"/>
    <property type="match status" value="1"/>
</dbReference>
<organism evidence="15 16">
    <name type="scientific">Paenibacillus glucanolyticus</name>
    <dbReference type="NCBI Taxonomy" id="59843"/>
    <lineage>
        <taxon>Bacteria</taxon>
        <taxon>Bacillati</taxon>
        <taxon>Bacillota</taxon>
        <taxon>Bacilli</taxon>
        <taxon>Bacillales</taxon>
        <taxon>Paenibacillaceae</taxon>
        <taxon>Paenibacillus</taxon>
    </lineage>
</organism>
<evidence type="ECO:0000256" key="10">
    <source>
        <dbReference type="ARBA" id="ARBA00074306"/>
    </source>
</evidence>
<sequence length="1031" mass="114404">MNKKRRVMIAGLALVILLPIWFIVRFIMTPDVSPEAVQGRLDLTAWDFSEQGGVELNGEWEFYRGQLLTPESFEQQHPDEKIPSPTSIVSVPDKWNQYIDEDGEPGAAGAGTFRLVVQLREAEGIYGIHTGNIRTANRIFMNGQEVGASGSPGLSDDGSVPNNIPYVGYAQVDGSEVEILVQVSNFIYSSGGIYSPLVFGDKQAVMKSRETTAFVDLMTLAGFLIPAMYFLLLYRMQRNEKSLQYLGLFCLSAMVYVATHGEKLLSAVWPDLPYEWFIRIQMIFSAFVYYFLLRYIAETVQGLVHRWALYLSNAATLIAVGSGLILPTVVFSELEPVIYLFSVFIILYITTVMGRGIWRRSEDTGFMLIGILSIMVVITVHVLNLMGIYSNLIIVPLEMLLFVVTQALLLAQRFSTTFTEVDQLSRRLLTLDGLKDEFMANTSHELRTPLHGIVNIAQSLLDGASGALSAKQSKELSMIVSTGNRLSTLVNDILDFSKLKNGEIVLHRQPVDLKAVTQSVLEVVTHLSAGKPLSLEQQWPENLPWLDTDEDRLRQILYNLLGNAVKFTESGTVRVTADIIHGHVRISVSDTGIGISEERLVDIFKSYDQIGYASDREYSGTGIGLSITKKLVELGGGEIWAESEPGVGSVFHFTLPSTLIPPQTSWIGTAQSATASVAVAAEHVSDPSGSRTYPKGPTVLLVDDDPVNLQVLRSLLFAENYNLLTASNGVQALEHIRSGQGIDLVITDWMMPGMSGLQLSRTVREQHTLFELPILMLTARSLPEDVRTGLQAGANDFLRKPVDADELRARVRNLLELRRSVRQTISAEMAFLQAQIKPHFMFNALNTIIAVLYTDPDKATRLLIELSHYLRGSFDFQNRDQLGTLQKETALVQSYLFLEQARFEDRLTIEYDVHAPLDRLVPPLSIQPIVENAVRHGVTRQLSGGTVRIQIHEREERITISVTDNGVGMSPDKVNSLLSGAHHTGGVGLRNIHARLLTLYGKGLQIESRLGFGTSVSFEVPLSTKLDNRLE</sequence>
<feature type="transmembrane region" description="Helical" evidence="12">
    <location>
        <begin position="308"/>
        <end position="331"/>
    </location>
</feature>
<dbReference type="InterPro" id="IPR001789">
    <property type="entry name" value="Sig_transdc_resp-reg_receiver"/>
</dbReference>
<feature type="transmembrane region" description="Helical" evidence="12">
    <location>
        <begin position="365"/>
        <end position="383"/>
    </location>
</feature>
<evidence type="ECO:0000259" key="13">
    <source>
        <dbReference type="PROSITE" id="PS50109"/>
    </source>
</evidence>
<dbReference type="Gene3D" id="2.60.120.260">
    <property type="entry name" value="Galactose-binding domain-like"/>
    <property type="match status" value="1"/>
</dbReference>
<dbReference type="SUPFAM" id="SSF55874">
    <property type="entry name" value="ATPase domain of HSP90 chaperone/DNA topoisomerase II/histidine kinase"/>
    <property type="match status" value="2"/>
</dbReference>
<dbReference type="SUPFAM" id="SSF47384">
    <property type="entry name" value="Homodimeric domain of signal transducing histidine kinase"/>
    <property type="match status" value="1"/>
</dbReference>
<dbReference type="InterPro" id="IPR008979">
    <property type="entry name" value="Galactose-bd-like_sf"/>
</dbReference>
<dbReference type="GO" id="GO:0000155">
    <property type="term" value="F:phosphorelay sensor kinase activity"/>
    <property type="evidence" value="ECO:0007669"/>
    <property type="project" value="InterPro"/>
</dbReference>
<feature type="domain" description="Response regulatory" evidence="14">
    <location>
        <begin position="698"/>
        <end position="815"/>
    </location>
</feature>
<evidence type="ECO:0000256" key="5">
    <source>
        <dbReference type="ARBA" id="ARBA00022679"/>
    </source>
</evidence>
<dbReference type="Gene3D" id="3.40.50.2300">
    <property type="match status" value="1"/>
</dbReference>
<feature type="transmembrane region" description="Helical" evidence="12">
    <location>
        <begin position="245"/>
        <end position="261"/>
    </location>
</feature>
<accession>A0A163J508</accession>
<dbReference type="Pfam" id="PF06580">
    <property type="entry name" value="His_kinase"/>
    <property type="match status" value="1"/>
</dbReference>
<dbReference type="Gene3D" id="3.30.565.10">
    <property type="entry name" value="Histidine kinase-like ATPase, C-terminal domain"/>
    <property type="match status" value="2"/>
</dbReference>
<comment type="similarity">
    <text evidence="2">In the N-terminal section; belongs to the phytochrome family.</text>
</comment>
<evidence type="ECO:0000313" key="15">
    <source>
        <dbReference type="EMBL" id="KZS46365.1"/>
    </source>
</evidence>
<dbReference type="InterPro" id="IPR003661">
    <property type="entry name" value="HisK_dim/P_dom"/>
</dbReference>
<feature type="transmembrane region" description="Helical" evidence="12">
    <location>
        <begin position="213"/>
        <end position="233"/>
    </location>
</feature>
<dbReference type="InterPro" id="IPR011006">
    <property type="entry name" value="CheY-like_superfamily"/>
</dbReference>
<evidence type="ECO:0000259" key="14">
    <source>
        <dbReference type="PROSITE" id="PS50110"/>
    </source>
</evidence>
<dbReference type="PANTHER" id="PTHR43047">
    <property type="entry name" value="TWO-COMPONENT HISTIDINE PROTEIN KINASE"/>
    <property type="match status" value="1"/>
</dbReference>
<feature type="domain" description="Histidine kinase" evidence="13">
    <location>
        <begin position="926"/>
        <end position="1024"/>
    </location>
</feature>
<dbReference type="InterPro" id="IPR036890">
    <property type="entry name" value="HATPase_C_sf"/>
</dbReference>
<evidence type="ECO:0000256" key="7">
    <source>
        <dbReference type="ARBA" id="ARBA00022777"/>
    </source>
</evidence>
<comment type="caution">
    <text evidence="15">The sequence shown here is derived from an EMBL/GenBank/DDBJ whole genome shotgun (WGS) entry which is preliminary data.</text>
</comment>
<dbReference type="InterPro" id="IPR010559">
    <property type="entry name" value="Sig_transdc_His_kin_internal"/>
</dbReference>
<keyword evidence="12" id="KW-0472">Membrane</keyword>
<dbReference type="InterPro" id="IPR036097">
    <property type="entry name" value="HisK_dim/P_sf"/>
</dbReference>
<comment type="catalytic activity">
    <reaction evidence="1">
        <text>ATP + protein L-histidine = ADP + protein N-phospho-L-histidine.</text>
        <dbReference type="EC" id="2.7.13.3"/>
    </reaction>
</comment>
<dbReference type="GO" id="GO:0005886">
    <property type="term" value="C:plasma membrane"/>
    <property type="evidence" value="ECO:0007669"/>
    <property type="project" value="TreeGrafter"/>
</dbReference>
<keyword evidence="16" id="KW-1185">Reference proteome</keyword>
<dbReference type="PRINTS" id="PR00344">
    <property type="entry name" value="BCTRLSENSOR"/>
</dbReference>
<dbReference type="SMART" id="SM00388">
    <property type="entry name" value="HisKA"/>
    <property type="match status" value="1"/>
</dbReference>
<evidence type="ECO:0000256" key="12">
    <source>
        <dbReference type="SAM" id="Phobius"/>
    </source>
</evidence>
<gene>
    <name evidence="15" type="ORF">AWU65_10785</name>
</gene>
<evidence type="ECO:0000256" key="2">
    <source>
        <dbReference type="ARBA" id="ARBA00006402"/>
    </source>
</evidence>
<dbReference type="SUPFAM" id="SSF49785">
    <property type="entry name" value="Galactose-binding domain-like"/>
    <property type="match status" value="1"/>
</dbReference>
<dbReference type="GO" id="GO:0009927">
    <property type="term" value="F:histidine phosphotransfer kinase activity"/>
    <property type="evidence" value="ECO:0007669"/>
    <property type="project" value="TreeGrafter"/>
</dbReference>
<dbReference type="RefSeq" id="WP_063478268.1">
    <property type="nucleotide sequence ID" value="NZ_CP147845.1"/>
</dbReference>
<dbReference type="Pfam" id="PF00512">
    <property type="entry name" value="HisKA"/>
    <property type="match status" value="1"/>
</dbReference>
<dbReference type="CDD" id="cd16922">
    <property type="entry name" value="HATPase_EvgS-ArcB-TorS-like"/>
    <property type="match status" value="1"/>
</dbReference>
<feature type="transmembrane region" description="Helical" evidence="12">
    <location>
        <begin position="7"/>
        <end position="28"/>
    </location>
</feature>
<dbReference type="SUPFAM" id="SSF52172">
    <property type="entry name" value="CheY-like"/>
    <property type="match status" value="1"/>
</dbReference>
<dbReference type="InterPro" id="IPR004358">
    <property type="entry name" value="Sig_transdc_His_kin-like_C"/>
</dbReference>
<evidence type="ECO:0000256" key="3">
    <source>
        <dbReference type="ARBA" id="ARBA00012438"/>
    </source>
</evidence>
<dbReference type="Pfam" id="PF00072">
    <property type="entry name" value="Response_reg"/>
    <property type="match status" value="1"/>
</dbReference>
<dbReference type="EC" id="2.7.13.3" evidence="3"/>
<dbReference type="Pfam" id="PF02518">
    <property type="entry name" value="HATPase_c"/>
    <property type="match status" value="2"/>
</dbReference>
<dbReference type="AlphaFoldDB" id="A0A163J508"/>
<dbReference type="InterPro" id="IPR003594">
    <property type="entry name" value="HATPase_dom"/>
</dbReference>
<dbReference type="EMBL" id="LWMH01000001">
    <property type="protein sequence ID" value="KZS46365.1"/>
    <property type="molecule type" value="Genomic_DNA"/>
</dbReference>
<dbReference type="PROSITE" id="PS50110">
    <property type="entry name" value="RESPONSE_REGULATORY"/>
    <property type="match status" value="1"/>
</dbReference>
<name>A0A163J508_9BACL</name>
<dbReference type="InterPro" id="IPR005467">
    <property type="entry name" value="His_kinase_dom"/>
</dbReference>
<keyword evidence="8" id="KW-0067">ATP-binding</keyword>
<keyword evidence="5" id="KW-0808">Transferase</keyword>
<feature type="transmembrane region" description="Helical" evidence="12">
    <location>
        <begin position="337"/>
        <end position="358"/>
    </location>
</feature>
<evidence type="ECO:0000256" key="9">
    <source>
        <dbReference type="ARBA" id="ARBA00023012"/>
    </source>
</evidence>
<evidence type="ECO:0000256" key="8">
    <source>
        <dbReference type="ARBA" id="ARBA00022840"/>
    </source>
</evidence>
<keyword evidence="4 11" id="KW-0597">Phosphoprotein</keyword>
<dbReference type="SMART" id="SM00448">
    <property type="entry name" value="REC"/>
    <property type="match status" value="1"/>
</dbReference>
<dbReference type="SMART" id="SM00387">
    <property type="entry name" value="HATPase_c"/>
    <property type="match status" value="2"/>
</dbReference>
<dbReference type="Proteomes" id="UP000076796">
    <property type="component" value="Unassembled WGS sequence"/>
</dbReference>
<proteinExistence type="inferred from homology"/>
<reference evidence="15" key="1">
    <citation type="journal article" date="2016" name="Genome Announc.">
        <title>Draft genomes of two strains of Paenibacillus glucanolyticus with capability to degrade lignocellulose.</title>
        <authorList>
            <person name="Mathews S.L."/>
            <person name="Pawlak J."/>
            <person name="Grunden A.M."/>
        </authorList>
    </citation>
    <scope>NUCLEOTIDE SEQUENCE [LARGE SCALE GENOMIC DNA]</scope>
    <source>
        <strain evidence="15">SLM1</strain>
    </source>
</reference>